<evidence type="ECO:0000256" key="6">
    <source>
        <dbReference type="ARBA" id="ARBA00023316"/>
    </source>
</evidence>
<evidence type="ECO:0000256" key="8">
    <source>
        <dbReference type="PIRSR" id="PIRSR618044-2"/>
    </source>
</evidence>
<feature type="domain" description="Peptidase S11 D-alanyl-D-alanine carboxypeptidase A N-terminal" evidence="12">
    <location>
        <begin position="103"/>
        <end position="329"/>
    </location>
</feature>
<dbReference type="SUPFAM" id="SSF56601">
    <property type="entry name" value="beta-lactamase/transpeptidase-like"/>
    <property type="match status" value="1"/>
</dbReference>
<sequence>MHCKTLAAPFAVLLAAFSLASCTSPTPPPQPPRYAPTAYYGGMGDRAVVPASSMGAPSYQYASYAMPAMAQSSPYAPQPTAVAPPSGPMAPPPPAVSSPSNVGTSAPKIMASSYILVDARNGAVLAARNADTVRGVASTQKLLTALVVAEAGDLDKTVRIAASDVQVEPSKLGVKPGEVYTRRQLLYAFLIKSSNDVANVLARDNAGSISAFCAKMNAKARSVGATQSTFRNPHGLTAGGQYSSARDMARIAMAAYRNPIIRDAVKRKYHTFRFASGRTITLENTNEILGRMPECDGMKTGYTVAAGRCLVSTAHSWRKDVLLVQLGTKTKYIWNDGMAMMRWGLSK</sequence>
<keyword evidence="5" id="KW-0573">Peptidoglycan synthesis</keyword>
<feature type="active site" description="Proton acceptor" evidence="7">
    <location>
        <position position="141"/>
    </location>
</feature>
<comment type="caution">
    <text evidence="13">The sequence shown here is derived from an EMBL/GenBank/DDBJ whole genome shotgun (WGS) entry which is preliminary data.</text>
</comment>
<evidence type="ECO:0000256" key="3">
    <source>
        <dbReference type="ARBA" id="ARBA00022801"/>
    </source>
</evidence>
<feature type="signal peptide" evidence="11">
    <location>
        <begin position="1"/>
        <end position="20"/>
    </location>
</feature>
<evidence type="ECO:0000256" key="9">
    <source>
        <dbReference type="RuleBase" id="RU004016"/>
    </source>
</evidence>
<dbReference type="PANTHER" id="PTHR21581">
    <property type="entry name" value="D-ALANYL-D-ALANINE CARBOXYPEPTIDASE"/>
    <property type="match status" value="1"/>
</dbReference>
<protein>
    <submittedName>
        <fullName evidence="13">D-alanyl-D-alanine carboxypeptidase (Penicillin-binding protein 5/6)</fullName>
    </submittedName>
</protein>
<feature type="chain" id="PRO_5016702870" evidence="11">
    <location>
        <begin position="21"/>
        <end position="347"/>
    </location>
</feature>
<dbReference type="PRINTS" id="PR00725">
    <property type="entry name" value="DADACBPTASE1"/>
</dbReference>
<keyword evidence="14" id="KW-1185">Reference proteome</keyword>
<evidence type="ECO:0000259" key="12">
    <source>
        <dbReference type="Pfam" id="PF00768"/>
    </source>
</evidence>
<dbReference type="PROSITE" id="PS51257">
    <property type="entry name" value="PROKAR_LIPOPROTEIN"/>
    <property type="match status" value="1"/>
</dbReference>
<dbReference type="OrthoDB" id="9791132at2"/>
<dbReference type="GO" id="GO:0009252">
    <property type="term" value="P:peptidoglycan biosynthetic process"/>
    <property type="evidence" value="ECO:0007669"/>
    <property type="project" value="UniProtKB-KW"/>
</dbReference>
<dbReference type="PANTHER" id="PTHR21581:SF33">
    <property type="entry name" value="D-ALANYL-D-ALANINE CARBOXYPEPTIDASE DACB"/>
    <property type="match status" value="1"/>
</dbReference>
<evidence type="ECO:0000256" key="7">
    <source>
        <dbReference type="PIRSR" id="PIRSR618044-1"/>
    </source>
</evidence>
<feature type="binding site" evidence="8">
    <location>
        <position position="299"/>
    </location>
    <ligand>
        <name>substrate</name>
    </ligand>
</feature>
<evidence type="ECO:0000256" key="2">
    <source>
        <dbReference type="ARBA" id="ARBA00022729"/>
    </source>
</evidence>
<keyword evidence="2 11" id="KW-0732">Signal</keyword>
<feature type="active site" evidence="7">
    <location>
        <position position="193"/>
    </location>
</feature>
<dbReference type="GO" id="GO:0006508">
    <property type="term" value="P:proteolysis"/>
    <property type="evidence" value="ECO:0007669"/>
    <property type="project" value="InterPro"/>
</dbReference>
<dbReference type="GO" id="GO:0071555">
    <property type="term" value="P:cell wall organization"/>
    <property type="evidence" value="ECO:0007669"/>
    <property type="project" value="UniProtKB-KW"/>
</dbReference>
<dbReference type="InterPro" id="IPR018044">
    <property type="entry name" value="Peptidase_S11"/>
</dbReference>
<evidence type="ECO:0000256" key="10">
    <source>
        <dbReference type="SAM" id="MobiDB-lite"/>
    </source>
</evidence>
<keyword evidence="13" id="KW-0121">Carboxypeptidase</keyword>
<evidence type="ECO:0000256" key="11">
    <source>
        <dbReference type="SAM" id="SignalP"/>
    </source>
</evidence>
<feature type="region of interest" description="Disordered" evidence="10">
    <location>
        <begin position="75"/>
        <end position="101"/>
    </location>
</feature>
<keyword evidence="3" id="KW-0378">Hydrolase</keyword>
<evidence type="ECO:0000256" key="4">
    <source>
        <dbReference type="ARBA" id="ARBA00022960"/>
    </source>
</evidence>
<organism evidence="13 14">
    <name type="scientific">Roseimicrobium gellanilyticum</name>
    <dbReference type="NCBI Taxonomy" id="748857"/>
    <lineage>
        <taxon>Bacteria</taxon>
        <taxon>Pseudomonadati</taxon>
        <taxon>Verrucomicrobiota</taxon>
        <taxon>Verrucomicrobiia</taxon>
        <taxon>Verrucomicrobiales</taxon>
        <taxon>Verrucomicrobiaceae</taxon>
        <taxon>Roseimicrobium</taxon>
    </lineage>
</organism>
<dbReference type="RefSeq" id="WP_113961350.1">
    <property type="nucleotide sequence ID" value="NZ_QNRR01000013.1"/>
</dbReference>
<dbReference type="Gene3D" id="3.40.710.10">
    <property type="entry name" value="DD-peptidase/beta-lactamase superfamily"/>
    <property type="match status" value="1"/>
</dbReference>
<dbReference type="EMBL" id="QNRR01000013">
    <property type="protein sequence ID" value="RBP37648.1"/>
    <property type="molecule type" value="Genomic_DNA"/>
</dbReference>
<evidence type="ECO:0000313" key="14">
    <source>
        <dbReference type="Proteomes" id="UP000253426"/>
    </source>
</evidence>
<keyword evidence="6" id="KW-0961">Cell wall biogenesis/degradation</keyword>
<evidence type="ECO:0000256" key="5">
    <source>
        <dbReference type="ARBA" id="ARBA00022984"/>
    </source>
</evidence>
<evidence type="ECO:0000313" key="13">
    <source>
        <dbReference type="EMBL" id="RBP37648.1"/>
    </source>
</evidence>
<accession>A0A366H6A0</accession>
<dbReference type="GO" id="GO:0008360">
    <property type="term" value="P:regulation of cell shape"/>
    <property type="evidence" value="ECO:0007669"/>
    <property type="project" value="UniProtKB-KW"/>
</dbReference>
<keyword evidence="4" id="KW-0133">Cell shape</keyword>
<proteinExistence type="inferred from homology"/>
<gene>
    <name evidence="13" type="ORF">DES53_11330</name>
</gene>
<keyword evidence="13" id="KW-0645">Protease</keyword>
<evidence type="ECO:0000256" key="1">
    <source>
        <dbReference type="ARBA" id="ARBA00007164"/>
    </source>
</evidence>
<dbReference type="AlphaFoldDB" id="A0A366H6A0"/>
<feature type="compositionally biased region" description="Pro residues" evidence="10">
    <location>
        <begin position="85"/>
        <end position="96"/>
    </location>
</feature>
<reference evidence="13 14" key="1">
    <citation type="submission" date="2018-06" db="EMBL/GenBank/DDBJ databases">
        <title>Genomic Encyclopedia of Type Strains, Phase IV (KMG-IV): sequencing the most valuable type-strain genomes for metagenomic binning, comparative biology and taxonomic classification.</title>
        <authorList>
            <person name="Goeker M."/>
        </authorList>
    </citation>
    <scope>NUCLEOTIDE SEQUENCE [LARGE SCALE GENOMIC DNA]</scope>
    <source>
        <strain evidence="13 14">DSM 25532</strain>
    </source>
</reference>
<dbReference type="InterPro" id="IPR001967">
    <property type="entry name" value="Peptidase_S11_N"/>
</dbReference>
<feature type="active site" description="Acyl-ester intermediate" evidence="7">
    <location>
        <position position="138"/>
    </location>
</feature>
<comment type="similarity">
    <text evidence="1 9">Belongs to the peptidase S11 family.</text>
</comment>
<dbReference type="Pfam" id="PF00768">
    <property type="entry name" value="Peptidase_S11"/>
    <property type="match status" value="1"/>
</dbReference>
<dbReference type="Proteomes" id="UP000253426">
    <property type="component" value="Unassembled WGS sequence"/>
</dbReference>
<dbReference type="InterPro" id="IPR012338">
    <property type="entry name" value="Beta-lactam/transpept-like"/>
</dbReference>
<dbReference type="GO" id="GO:0009002">
    <property type="term" value="F:serine-type D-Ala-D-Ala carboxypeptidase activity"/>
    <property type="evidence" value="ECO:0007669"/>
    <property type="project" value="InterPro"/>
</dbReference>
<name>A0A366H6A0_9BACT</name>